<dbReference type="Pfam" id="PF08007">
    <property type="entry name" value="JmjC_2"/>
    <property type="match status" value="1"/>
</dbReference>
<comment type="caution">
    <text evidence="7">The sequence shown here is derived from an EMBL/GenBank/DDBJ whole genome shotgun (WGS) entry which is preliminary data.</text>
</comment>
<evidence type="ECO:0000259" key="6">
    <source>
        <dbReference type="PROSITE" id="PS51184"/>
    </source>
</evidence>
<dbReference type="PANTHER" id="PTHR13096">
    <property type="entry name" value="MINA53 MYC INDUCED NUCLEAR ANTIGEN"/>
    <property type="match status" value="1"/>
</dbReference>
<dbReference type="Gene3D" id="3.40.366.30">
    <property type="entry name" value="50S ribosomal protein L16 arginine hydroxylase, Chain A, Domain 2"/>
    <property type="match status" value="1"/>
</dbReference>
<evidence type="ECO:0000256" key="4">
    <source>
        <dbReference type="ARBA" id="ARBA00023002"/>
    </source>
</evidence>
<dbReference type="PROSITE" id="PS51184">
    <property type="entry name" value="JMJC"/>
    <property type="match status" value="1"/>
</dbReference>
<gene>
    <name evidence="7" type="ORF">ACFOMG_08520</name>
</gene>
<feature type="domain" description="JmjC" evidence="6">
    <location>
        <begin position="101"/>
        <end position="229"/>
    </location>
</feature>
<evidence type="ECO:0000313" key="7">
    <source>
        <dbReference type="EMBL" id="MFC3680151.1"/>
    </source>
</evidence>
<accession>A0ABV7VTT5</accession>
<dbReference type="PANTHER" id="PTHR13096:SF8">
    <property type="entry name" value="RIBOSOMAL OXYGENASE 1"/>
    <property type="match status" value="1"/>
</dbReference>
<evidence type="ECO:0000256" key="2">
    <source>
        <dbReference type="ARBA" id="ARBA00022723"/>
    </source>
</evidence>
<dbReference type="InterPro" id="IPR046799">
    <property type="entry name" value="ROXA-like_wH"/>
</dbReference>
<evidence type="ECO:0000256" key="1">
    <source>
        <dbReference type="ARBA" id="ARBA00001954"/>
    </source>
</evidence>
<keyword evidence="3" id="KW-0223">Dioxygenase</keyword>
<dbReference type="InterPro" id="IPR003347">
    <property type="entry name" value="JmjC_dom"/>
</dbReference>
<dbReference type="Pfam" id="PF20514">
    <property type="entry name" value="WHD_ROXA"/>
    <property type="match status" value="1"/>
</dbReference>
<dbReference type="Gene3D" id="2.60.120.650">
    <property type="entry name" value="Cupin"/>
    <property type="match status" value="1"/>
</dbReference>
<dbReference type="EC" id="1.14.11.47" evidence="7"/>
<dbReference type="InterPro" id="IPR039994">
    <property type="entry name" value="NO66-like"/>
</dbReference>
<comment type="cofactor">
    <cofactor evidence="1">
        <name>Fe(2+)</name>
        <dbReference type="ChEBI" id="CHEBI:29033"/>
    </cofactor>
</comment>
<dbReference type="SMART" id="SM00558">
    <property type="entry name" value="JmjC"/>
    <property type="match status" value="1"/>
</dbReference>
<name>A0ABV7VTT5_9GAMM</name>
<organism evidence="7 8">
    <name type="scientific">Bacterioplanoides pacificum</name>
    <dbReference type="NCBI Taxonomy" id="1171596"/>
    <lineage>
        <taxon>Bacteria</taxon>
        <taxon>Pseudomonadati</taxon>
        <taxon>Pseudomonadota</taxon>
        <taxon>Gammaproteobacteria</taxon>
        <taxon>Oceanospirillales</taxon>
        <taxon>Oceanospirillaceae</taxon>
        <taxon>Bacterioplanoides</taxon>
    </lineage>
</organism>
<dbReference type="EMBL" id="JBHRYB010000005">
    <property type="protein sequence ID" value="MFC3680151.1"/>
    <property type="molecule type" value="Genomic_DNA"/>
</dbReference>
<reference evidence="8" key="1">
    <citation type="journal article" date="2019" name="Int. J. Syst. Evol. Microbiol.">
        <title>The Global Catalogue of Microorganisms (GCM) 10K type strain sequencing project: providing services to taxonomists for standard genome sequencing and annotation.</title>
        <authorList>
            <consortium name="The Broad Institute Genomics Platform"/>
            <consortium name="The Broad Institute Genome Sequencing Center for Infectious Disease"/>
            <person name="Wu L."/>
            <person name="Ma J."/>
        </authorList>
    </citation>
    <scope>NUCLEOTIDE SEQUENCE [LARGE SCALE GENOMIC DNA]</scope>
    <source>
        <strain evidence="8">KCTC 42424</strain>
    </source>
</reference>
<proteinExistence type="predicted"/>
<sequence>MHVLGHLSVEEFLRDYWQKKPVLIRNAWPGFEPLLAADELAGLSLEQEIESRLIIEDGIPGDQDSGPWQLKRGPFTEEDFRTLPVDKWTLLIQGVDQWIPEAAELLDHFRFIPSWRIDDLMISYAVDGGNVGPHYDQYDVFLLQAEGQREWSIGQMCNEHTPFLKGPEIRVLEDFNEADSWVLNPGDMLYLPPQLAHHGVARGECMTYSIGFRAPSAVELAQATLDEILVSANEDQRYQDADLQPNSSPGKIDQAAAQRLRQTVTQILADDASCQRILGKLMTEAKYPEHQPEASEVPSWAELQTQLTTANRVRKSEFARFAYSNWEDDSGREQCEIFYQGQSAILPESDLSLIEYLCNNRHYEPQQLCQLATSDSARALLQQLWSEQLLYTEA</sequence>
<dbReference type="Proteomes" id="UP001595722">
    <property type="component" value="Unassembled WGS sequence"/>
</dbReference>
<protein>
    <submittedName>
        <fullName evidence="7">Cupin domain-containing protein</fullName>
        <ecNumber evidence="7">1.14.11.47</ecNumber>
    </submittedName>
</protein>
<evidence type="ECO:0000256" key="5">
    <source>
        <dbReference type="ARBA" id="ARBA00023004"/>
    </source>
</evidence>
<keyword evidence="4 7" id="KW-0560">Oxidoreductase</keyword>
<keyword evidence="5" id="KW-0408">Iron</keyword>
<evidence type="ECO:0000313" key="8">
    <source>
        <dbReference type="Proteomes" id="UP001595722"/>
    </source>
</evidence>
<dbReference type="RefSeq" id="WP_376866007.1">
    <property type="nucleotide sequence ID" value="NZ_JBHRYB010000005.1"/>
</dbReference>
<keyword evidence="2" id="KW-0479">Metal-binding</keyword>
<dbReference type="SUPFAM" id="SSF51197">
    <property type="entry name" value="Clavaminate synthase-like"/>
    <property type="match status" value="1"/>
</dbReference>
<evidence type="ECO:0000256" key="3">
    <source>
        <dbReference type="ARBA" id="ARBA00022964"/>
    </source>
</evidence>
<dbReference type="GO" id="GO:0016491">
    <property type="term" value="F:oxidoreductase activity"/>
    <property type="evidence" value="ECO:0007669"/>
    <property type="project" value="UniProtKB-KW"/>
</dbReference>
<keyword evidence="8" id="KW-1185">Reference proteome</keyword>